<dbReference type="Proteomes" id="UP001500909">
    <property type="component" value="Unassembled WGS sequence"/>
</dbReference>
<feature type="compositionally biased region" description="Basic and acidic residues" evidence="1">
    <location>
        <begin position="295"/>
        <end position="309"/>
    </location>
</feature>
<dbReference type="InterPro" id="IPR023346">
    <property type="entry name" value="Lysozyme-like_dom_sf"/>
</dbReference>
<dbReference type="Pfam" id="PF13406">
    <property type="entry name" value="SLT_2"/>
    <property type="match status" value="1"/>
</dbReference>
<evidence type="ECO:0000313" key="4">
    <source>
        <dbReference type="EMBL" id="GAA0484800.1"/>
    </source>
</evidence>
<evidence type="ECO:0000313" key="5">
    <source>
        <dbReference type="Proteomes" id="UP001500909"/>
    </source>
</evidence>
<reference evidence="5" key="1">
    <citation type="journal article" date="2019" name="Int. J. Syst. Evol. Microbiol.">
        <title>The Global Catalogue of Microorganisms (GCM) 10K type strain sequencing project: providing services to taxonomists for standard genome sequencing and annotation.</title>
        <authorList>
            <consortium name="The Broad Institute Genomics Platform"/>
            <consortium name="The Broad Institute Genome Sequencing Center for Infectious Disease"/>
            <person name="Wu L."/>
            <person name="Ma J."/>
        </authorList>
    </citation>
    <scope>NUCLEOTIDE SEQUENCE [LARGE SCALE GENOMIC DNA]</scope>
    <source>
        <strain evidence="5">JCM 4805</strain>
    </source>
</reference>
<gene>
    <name evidence="4" type="ORF">GCM10010361_57090</name>
</gene>
<dbReference type="PANTHER" id="PTHR30163:SF8">
    <property type="entry name" value="LYTIC MUREIN TRANSGLYCOSYLASE"/>
    <property type="match status" value="1"/>
</dbReference>
<dbReference type="InterPro" id="IPR043426">
    <property type="entry name" value="MltB-like"/>
</dbReference>
<name>A0ABP3KV15_9ACTN</name>
<comment type="caution">
    <text evidence="4">The sequence shown here is derived from an EMBL/GenBank/DDBJ whole genome shotgun (WGS) entry which is preliminary data.</text>
</comment>
<keyword evidence="5" id="KW-1185">Reference proteome</keyword>
<evidence type="ECO:0000259" key="3">
    <source>
        <dbReference type="Pfam" id="PF13406"/>
    </source>
</evidence>
<feature type="region of interest" description="Disordered" evidence="1">
    <location>
        <begin position="260"/>
        <end position="392"/>
    </location>
</feature>
<dbReference type="PANTHER" id="PTHR30163">
    <property type="entry name" value="MEMBRANE-BOUND LYTIC MUREIN TRANSGLYCOSYLASE B"/>
    <property type="match status" value="1"/>
</dbReference>
<sequence length="621" mass="62816">MAAKFGRRLRRGAASGVVAALAVAALTASQAPDAAKAVGSSRDVPRGDTPIDGDSSYFTDLPPLAGPQSPGKGKGGDGPIATGPRESGIPATVLAAYKKAEASLAQSNPGCNLPWQLLAAIGKVESGQARGGAVDANGTTLQPILGPQLNGNGFARITDTDGGRFDNDTTHDRAVGPMQFIPSTWAKWGTDANGDGASDPNNIYDAALSAGHYLCAAGRDLSVQADLNRAILGYNQSEEYLRTVLSWYEFYRNGTHEVPDGTGILPTGPRTHHSGAGTGDSGNGADKGKTGGKQSGEKDRKGPGKDTDSGKGSGADKGSDTGKSPEGGKGSGSDTDTGDSGTGGDHATRPAPTPAPDSDDGSDSAGDGSTPGTTPGGGNESTTKPPAPTQPAPLAALQRVGDKARSATAGETFADRLQVRAKNTADRTVSGVRVQYEIRGDGDTRFEGGATKVIVTTGKDGLATAPALIAGEKAGTWTVRATAVGRAVPATDFTVTVKAKPQADTLARTSDKEMQAEPGAGYADPVEVKATYRGKAAAGVAVTATMIAGDAADPAKAEQSTEGPYLKDAEGAPLRTLTGLKTDADGLLKLPQIFTDGHSGTYKLRLTTADGAVLLVDLKVG</sequence>
<dbReference type="InterPro" id="IPR031304">
    <property type="entry name" value="SLT_2"/>
</dbReference>
<evidence type="ECO:0000256" key="2">
    <source>
        <dbReference type="SAM" id="SignalP"/>
    </source>
</evidence>
<feature type="region of interest" description="Disordered" evidence="1">
    <location>
        <begin position="29"/>
        <end position="87"/>
    </location>
</feature>
<dbReference type="SUPFAM" id="SSF53955">
    <property type="entry name" value="Lysozyme-like"/>
    <property type="match status" value="1"/>
</dbReference>
<organism evidence="4 5">
    <name type="scientific">Streptomyces olivaceiscleroticus</name>
    <dbReference type="NCBI Taxonomy" id="68245"/>
    <lineage>
        <taxon>Bacteria</taxon>
        <taxon>Bacillati</taxon>
        <taxon>Actinomycetota</taxon>
        <taxon>Actinomycetes</taxon>
        <taxon>Kitasatosporales</taxon>
        <taxon>Streptomycetaceae</taxon>
        <taxon>Streptomyces</taxon>
    </lineage>
</organism>
<dbReference type="Gene3D" id="1.10.530.10">
    <property type="match status" value="1"/>
</dbReference>
<evidence type="ECO:0000256" key="1">
    <source>
        <dbReference type="SAM" id="MobiDB-lite"/>
    </source>
</evidence>
<feature type="domain" description="Transglycosylase SLT" evidence="3">
    <location>
        <begin position="174"/>
        <end position="218"/>
    </location>
</feature>
<feature type="signal peptide" evidence="2">
    <location>
        <begin position="1"/>
        <end position="30"/>
    </location>
</feature>
<feature type="chain" id="PRO_5047357251" description="Transglycosylase SLT domain-containing protein" evidence="2">
    <location>
        <begin position="31"/>
        <end position="621"/>
    </location>
</feature>
<proteinExistence type="predicted"/>
<feature type="compositionally biased region" description="Low complexity" evidence="1">
    <location>
        <begin position="363"/>
        <end position="373"/>
    </location>
</feature>
<keyword evidence="2" id="KW-0732">Signal</keyword>
<accession>A0ABP3KV15</accession>
<dbReference type="RefSeq" id="WP_346098186.1">
    <property type="nucleotide sequence ID" value="NZ_BAAABY010000043.1"/>
</dbReference>
<protein>
    <recommendedName>
        <fullName evidence="3">Transglycosylase SLT domain-containing protein</fullName>
    </recommendedName>
</protein>
<dbReference type="CDD" id="cd13399">
    <property type="entry name" value="Slt35-like"/>
    <property type="match status" value="1"/>
</dbReference>
<dbReference type="EMBL" id="BAAABY010000043">
    <property type="protein sequence ID" value="GAA0484800.1"/>
    <property type="molecule type" value="Genomic_DNA"/>
</dbReference>